<dbReference type="OrthoDB" id="9784632at2"/>
<dbReference type="SUPFAM" id="SSF51905">
    <property type="entry name" value="FAD/NAD(P)-binding domain"/>
    <property type="match status" value="1"/>
</dbReference>
<reference evidence="12 13" key="1">
    <citation type="submission" date="2016-10" db="EMBL/GenBank/DDBJ databases">
        <authorList>
            <person name="de Groot N.N."/>
        </authorList>
    </citation>
    <scope>NUCLEOTIDE SEQUENCE [LARGE SCALE GENOMIC DNA]</scope>
    <source>
        <strain evidence="12 13">DSM 12130</strain>
    </source>
</reference>
<dbReference type="Gene3D" id="3.20.20.70">
    <property type="entry name" value="Aldolase class I"/>
    <property type="match status" value="1"/>
</dbReference>
<evidence type="ECO:0000256" key="1">
    <source>
        <dbReference type="ARBA" id="ARBA00001917"/>
    </source>
</evidence>
<keyword evidence="7" id="KW-0560">Oxidoreductase</keyword>
<dbReference type="PRINTS" id="PR00469">
    <property type="entry name" value="PNDRDTASEII"/>
</dbReference>
<sequence length="671" mass="71492">MSDPLFEGIAIGSVNLKNRIFMPAMHLNMAKDFQVTDQLIAFYRERAKGGTALISVGYATVDELSGTPLNIGAHNDEYLPGLTALAEAIHEGGAKAAVQLNHAGRYNPSFFLGGRKPVAPSPIASRLTRETPEELDADAIRKIIGRFGDAAERVKKAGYDLVEVLAGTGYLISEFLSPLTNQREDGYGGCLENRMRFGLEVLAEIRSRVGDNYPIMVRLNGNDFMKGGIGPEELMAFAVALEKAGADALCINVGWHEALVPQIVTKVPRGVFAYLARDIKDKVGVPVIASHRINDPDTARQLITENFCDMVAVGRALIADPQFPEKARTAREQEIIHCVACGQGCFDNIFKMKPVQCLCNPRAGHELEKVEKPEAVKKVMVVGGGVAGISAAISAAEAGHAVTLHEQTMRLGGQLHLAGASPGRGEFLVFAEDLAARLNRCDVTVMLGQKVDKQIISQQQPDVLILATGGKPIVARIAGAEQDKVVQAWDVLAQKKETGASVVVIGGGAVGVETALYLAEQGTLSGEELKFLLVSGAVSPEKLYKLATAGSKEVTIVEMVDSLGANFGKSTRWGMLQDVDRFGIKSVVGAKVLEITESGVLVEQGGKQVMLEADTVVVAVGTASDNPVEEIAKELGIACYVVGDARQPATVLEANHQGYRAGIAVGQPVRK</sequence>
<evidence type="ECO:0000256" key="8">
    <source>
        <dbReference type="ARBA" id="ARBA00023004"/>
    </source>
</evidence>
<protein>
    <submittedName>
        <fullName evidence="12">2,4-dienoyl-CoA reductase (NADPH2)</fullName>
    </submittedName>
</protein>
<accession>A0A1H0SRH8</accession>
<dbReference type="Gene3D" id="3.40.50.720">
    <property type="entry name" value="NAD(P)-binding Rossmann-like Domain"/>
    <property type="match status" value="1"/>
</dbReference>
<dbReference type="PANTHER" id="PTHR42917:SF2">
    <property type="entry name" value="2,4-DIENOYL-COA REDUCTASE [(2E)-ENOYL-COA-PRODUCING]"/>
    <property type="match status" value="1"/>
</dbReference>
<dbReference type="Gene3D" id="3.50.50.60">
    <property type="entry name" value="FAD/NAD(P)-binding domain"/>
    <property type="match status" value="1"/>
</dbReference>
<evidence type="ECO:0000259" key="10">
    <source>
        <dbReference type="Pfam" id="PF00724"/>
    </source>
</evidence>
<comment type="cofactor">
    <cofactor evidence="1">
        <name>FMN</name>
        <dbReference type="ChEBI" id="CHEBI:58210"/>
    </cofactor>
</comment>
<comment type="cofactor">
    <cofactor evidence="2">
        <name>[4Fe-4S] cluster</name>
        <dbReference type="ChEBI" id="CHEBI:49883"/>
    </cofactor>
</comment>
<evidence type="ECO:0000256" key="2">
    <source>
        <dbReference type="ARBA" id="ARBA00001966"/>
    </source>
</evidence>
<dbReference type="RefSeq" id="WP_092223852.1">
    <property type="nucleotide sequence ID" value="NZ_FNJI01000020.1"/>
</dbReference>
<keyword evidence="6" id="KW-0479">Metal-binding</keyword>
<dbReference type="InterPro" id="IPR013785">
    <property type="entry name" value="Aldolase_TIM"/>
</dbReference>
<dbReference type="GO" id="GO:0016491">
    <property type="term" value="F:oxidoreductase activity"/>
    <property type="evidence" value="ECO:0007669"/>
    <property type="project" value="UniProtKB-KW"/>
</dbReference>
<dbReference type="Pfam" id="PF00724">
    <property type="entry name" value="Oxidored_FMN"/>
    <property type="match status" value="1"/>
</dbReference>
<evidence type="ECO:0000256" key="3">
    <source>
        <dbReference type="ARBA" id="ARBA00011048"/>
    </source>
</evidence>
<dbReference type="GO" id="GO:0010181">
    <property type="term" value="F:FMN binding"/>
    <property type="evidence" value="ECO:0007669"/>
    <property type="project" value="InterPro"/>
</dbReference>
<dbReference type="PRINTS" id="PR00368">
    <property type="entry name" value="FADPNR"/>
</dbReference>
<evidence type="ECO:0000259" key="11">
    <source>
        <dbReference type="Pfam" id="PF07992"/>
    </source>
</evidence>
<dbReference type="GO" id="GO:0051536">
    <property type="term" value="F:iron-sulfur cluster binding"/>
    <property type="evidence" value="ECO:0007669"/>
    <property type="project" value="UniProtKB-KW"/>
</dbReference>
<dbReference type="CDD" id="cd02803">
    <property type="entry name" value="OYE_like_FMN_family"/>
    <property type="match status" value="1"/>
</dbReference>
<comment type="similarity">
    <text evidence="3">In the N-terminal section; belongs to the NADH:flavin oxidoreductase/NADH oxidase family.</text>
</comment>
<name>A0A1H0SRH8_9BACT</name>
<feature type="domain" description="FAD/NAD(P)-binding" evidence="11">
    <location>
        <begin position="377"/>
        <end position="639"/>
    </location>
</feature>
<keyword evidence="4" id="KW-0285">Flavoprotein</keyword>
<feature type="domain" description="NADH:flavin oxidoreductase/NADH oxidase N-terminal" evidence="10">
    <location>
        <begin position="5"/>
        <end position="333"/>
    </location>
</feature>
<evidence type="ECO:0000256" key="5">
    <source>
        <dbReference type="ARBA" id="ARBA00022643"/>
    </source>
</evidence>
<dbReference type="Pfam" id="PF07992">
    <property type="entry name" value="Pyr_redox_2"/>
    <property type="match status" value="1"/>
</dbReference>
<gene>
    <name evidence="12" type="ORF">SAMN05660330_02789</name>
</gene>
<keyword evidence="8" id="KW-0408">Iron</keyword>
<dbReference type="SUPFAM" id="SSF51395">
    <property type="entry name" value="FMN-linked oxidoreductases"/>
    <property type="match status" value="1"/>
</dbReference>
<organism evidence="12 13">
    <name type="scientific">Desulforhopalus singaporensis</name>
    <dbReference type="NCBI Taxonomy" id="91360"/>
    <lineage>
        <taxon>Bacteria</taxon>
        <taxon>Pseudomonadati</taxon>
        <taxon>Thermodesulfobacteriota</taxon>
        <taxon>Desulfobulbia</taxon>
        <taxon>Desulfobulbales</taxon>
        <taxon>Desulfocapsaceae</taxon>
        <taxon>Desulforhopalus</taxon>
    </lineage>
</organism>
<proteinExistence type="inferred from homology"/>
<dbReference type="AlphaFoldDB" id="A0A1H0SRH8"/>
<dbReference type="InterPro" id="IPR036188">
    <property type="entry name" value="FAD/NAD-bd_sf"/>
</dbReference>
<dbReference type="InterPro" id="IPR023753">
    <property type="entry name" value="FAD/NAD-binding_dom"/>
</dbReference>
<keyword evidence="5" id="KW-0288">FMN</keyword>
<dbReference type="EMBL" id="FNJI01000020">
    <property type="protein sequence ID" value="SDP44351.1"/>
    <property type="molecule type" value="Genomic_DNA"/>
</dbReference>
<evidence type="ECO:0000256" key="9">
    <source>
        <dbReference type="ARBA" id="ARBA00023014"/>
    </source>
</evidence>
<evidence type="ECO:0000313" key="13">
    <source>
        <dbReference type="Proteomes" id="UP000199073"/>
    </source>
</evidence>
<keyword evidence="9" id="KW-0411">Iron-sulfur</keyword>
<keyword evidence="13" id="KW-1185">Reference proteome</keyword>
<evidence type="ECO:0000256" key="6">
    <source>
        <dbReference type="ARBA" id="ARBA00022723"/>
    </source>
</evidence>
<evidence type="ECO:0000313" key="12">
    <source>
        <dbReference type="EMBL" id="SDP44351.1"/>
    </source>
</evidence>
<dbReference type="InterPro" id="IPR051793">
    <property type="entry name" value="NADH:flavin_oxidoreductase"/>
</dbReference>
<evidence type="ECO:0000256" key="7">
    <source>
        <dbReference type="ARBA" id="ARBA00023002"/>
    </source>
</evidence>
<dbReference type="InterPro" id="IPR001155">
    <property type="entry name" value="OxRdtase_FMN_N"/>
</dbReference>
<evidence type="ECO:0000256" key="4">
    <source>
        <dbReference type="ARBA" id="ARBA00022630"/>
    </source>
</evidence>
<dbReference type="STRING" id="91360.SAMN05660330_02789"/>
<dbReference type="Proteomes" id="UP000199073">
    <property type="component" value="Unassembled WGS sequence"/>
</dbReference>
<dbReference type="GO" id="GO:0046872">
    <property type="term" value="F:metal ion binding"/>
    <property type="evidence" value="ECO:0007669"/>
    <property type="project" value="UniProtKB-KW"/>
</dbReference>
<dbReference type="PANTHER" id="PTHR42917">
    <property type="entry name" value="2,4-DIENOYL-COA REDUCTASE"/>
    <property type="match status" value="1"/>
</dbReference>